<comment type="subcellular location">
    <subcellularLocation>
        <location evidence="2">Cell membrane</location>
        <topology evidence="2">Lipid-anchor</topology>
    </subcellularLocation>
</comment>
<gene>
    <name evidence="3" type="ORF">SAMN05192560_1473</name>
</gene>
<comment type="similarity">
    <text evidence="1 2">Belongs to the outer membrane factor (OMF) (TC 1.B.17) family.</text>
</comment>
<keyword evidence="2" id="KW-0449">Lipoprotein</keyword>
<sequence>MMVRINLVHVAVALALTGCMVGPDYQRPENKMPASFSVADTAQENGQQALNLDNWWESFQDPVLSDLMQKAFTDNLDIAKAVARIEEADAAMREAGAALFPQVDLSGNGVRQRVTQTGAFPLPSYVPALRENYNLQLGTSFELDFWGKLRRAREAARAQALGTYFAKDTVSLSLSGLVASNYLLLRSTEAQIAVSKDSLKSRQESLELTKRLQQGGTASMLDVHQAEVANSNLVAQIADLVRQREVALHQLAVLTGDLTLQIPEGDIHQLPTPPVPPAGLPSSLLEARPDVREAEQTLVSQNAQIGVAKAALFPSISLTATYGGESAALNEIMRAPSRIWSTGLGLSLPIFNAGRLSAQVDQATARQKQALAGYQSTVQTAFQEVNDALITVRQNREREEALNISQDSAKKALQISENRYKSGYSAYLDVLDSQRVYNDAALAFIQSRQARLVATVDLFKALGGGWKTAQGYTQAEQQQEH</sequence>
<dbReference type="InterPro" id="IPR010131">
    <property type="entry name" value="MdtP/NodT-like"/>
</dbReference>
<reference evidence="4" key="1">
    <citation type="submission" date="2017-06" db="EMBL/GenBank/DDBJ databases">
        <authorList>
            <person name="Varghese N."/>
            <person name="Submissions S."/>
        </authorList>
    </citation>
    <scope>NUCLEOTIDE SEQUENCE [LARGE SCALE GENOMIC DNA]</scope>
    <source>
        <strain evidence="4">Ca-68</strain>
    </source>
</reference>
<dbReference type="PANTHER" id="PTHR30203">
    <property type="entry name" value="OUTER MEMBRANE CATION EFFLUX PROTEIN"/>
    <property type="match status" value="1"/>
</dbReference>
<keyword evidence="4" id="KW-1185">Reference proteome</keyword>
<accession>A0A238ZS35</accession>
<dbReference type="PROSITE" id="PS51257">
    <property type="entry name" value="PROKAR_LIPOPROTEIN"/>
    <property type="match status" value="1"/>
</dbReference>
<organism evidence="3 4">
    <name type="scientific">Methylobacillus rhizosphaerae</name>
    <dbReference type="NCBI Taxonomy" id="551994"/>
    <lineage>
        <taxon>Bacteria</taxon>
        <taxon>Pseudomonadati</taxon>
        <taxon>Pseudomonadota</taxon>
        <taxon>Betaproteobacteria</taxon>
        <taxon>Nitrosomonadales</taxon>
        <taxon>Methylophilaceae</taxon>
        <taxon>Methylobacillus</taxon>
    </lineage>
</organism>
<evidence type="ECO:0000256" key="2">
    <source>
        <dbReference type="RuleBase" id="RU362097"/>
    </source>
</evidence>
<keyword evidence="2" id="KW-1134">Transmembrane beta strand</keyword>
<keyword evidence="2" id="KW-0564">Palmitate</keyword>
<dbReference type="AlphaFoldDB" id="A0A238ZS35"/>
<dbReference type="PANTHER" id="PTHR30203:SF30">
    <property type="entry name" value="OUTER MEMBRANE PROTEIN-RELATED"/>
    <property type="match status" value="1"/>
</dbReference>
<keyword evidence="2" id="KW-0812">Transmembrane</keyword>
<dbReference type="GO" id="GO:0005886">
    <property type="term" value="C:plasma membrane"/>
    <property type="evidence" value="ECO:0007669"/>
    <property type="project" value="UniProtKB-SubCell"/>
</dbReference>
<dbReference type="NCBIfam" id="TIGR01845">
    <property type="entry name" value="outer_NodT"/>
    <property type="match status" value="1"/>
</dbReference>
<evidence type="ECO:0000313" key="4">
    <source>
        <dbReference type="Proteomes" id="UP000198305"/>
    </source>
</evidence>
<dbReference type="Gene3D" id="2.20.200.10">
    <property type="entry name" value="Outer membrane efflux proteins (OEP)"/>
    <property type="match status" value="1"/>
</dbReference>
<dbReference type="Proteomes" id="UP000198305">
    <property type="component" value="Unassembled WGS sequence"/>
</dbReference>
<keyword evidence="2" id="KW-0472">Membrane</keyword>
<evidence type="ECO:0000313" key="3">
    <source>
        <dbReference type="EMBL" id="SNR85952.1"/>
    </source>
</evidence>
<dbReference type="EMBL" id="FZOA01000005">
    <property type="protein sequence ID" value="SNR85952.1"/>
    <property type="molecule type" value="Genomic_DNA"/>
</dbReference>
<dbReference type="InterPro" id="IPR003423">
    <property type="entry name" value="OMP_efflux"/>
</dbReference>
<dbReference type="SUPFAM" id="SSF56954">
    <property type="entry name" value="Outer membrane efflux proteins (OEP)"/>
    <property type="match status" value="1"/>
</dbReference>
<dbReference type="Gene3D" id="1.20.1600.10">
    <property type="entry name" value="Outer membrane efflux proteins (OEP)"/>
    <property type="match status" value="1"/>
</dbReference>
<dbReference type="Pfam" id="PF02321">
    <property type="entry name" value="OEP"/>
    <property type="match status" value="2"/>
</dbReference>
<dbReference type="RefSeq" id="WP_089375565.1">
    <property type="nucleotide sequence ID" value="NZ_FZOA01000005.1"/>
</dbReference>
<dbReference type="GO" id="GO:0015562">
    <property type="term" value="F:efflux transmembrane transporter activity"/>
    <property type="evidence" value="ECO:0007669"/>
    <property type="project" value="InterPro"/>
</dbReference>
<dbReference type="OrthoDB" id="9770517at2"/>
<proteinExistence type="inferred from homology"/>
<evidence type="ECO:0000256" key="1">
    <source>
        <dbReference type="ARBA" id="ARBA00007613"/>
    </source>
</evidence>
<name>A0A238ZS35_9PROT</name>
<protein>
    <submittedName>
        <fullName evidence="3">Outer membrane protein, multidrug efflux system</fullName>
    </submittedName>
</protein>